<keyword evidence="2" id="KW-0560">Oxidoreductase</keyword>
<evidence type="ECO:0000256" key="2">
    <source>
        <dbReference type="ARBA" id="ARBA00023002"/>
    </source>
</evidence>
<dbReference type="SMART" id="SM00822">
    <property type="entry name" value="PKS_KR"/>
    <property type="match status" value="1"/>
</dbReference>
<dbReference type="RefSeq" id="WP_067998015.1">
    <property type="nucleotide sequence ID" value="NZ_QQBC01000005.1"/>
</dbReference>
<dbReference type="InterPro" id="IPR020904">
    <property type="entry name" value="Sc_DH/Rdtase_CS"/>
</dbReference>
<dbReference type="GO" id="GO:0016491">
    <property type="term" value="F:oxidoreductase activity"/>
    <property type="evidence" value="ECO:0007669"/>
    <property type="project" value="UniProtKB-KW"/>
</dbReference>
<keyword evidence="6" id="KW-1185">Reference proteome</keyword>
<evidence type="ECO:0000313" key="6">
    <source>
        <dbReference type="Proteomes" id="UP000254869"/>
    </source>
</evidence>
<feature type="domain" description="Ketoreductase" evidence="4">
    <location>
        <begin position="3"/>
        <end position="179"/>
    </location>
</feature>
<gene>
    <name evidence="5" type="ORF">DFR76_105299</name>
</gene>
<comment type="similarity">
    <text evidence="1 3">Belongs to the short-chain dehydrogenases/reductases (SDR) family.</text>
</comment>
<organism evidence="5 6">
    <name type="scientific">Nocardia pseudobrasiliensis</name>
    <dbReference type="NCBI Taxonomy" id="45979"/>
    <lineage>
        <taxon>Bacteria</taxon>
        <taxon>Bacillati</taxon>
        <taxon>Actinomycetota</taxon>
        <taxon>Actinomycetes</taxon>
        <taxon>Mycobacteriales</taxon>
        <taxon>Nocardiaceae</taxon>
        <taxon>Nocardia</taxon>
    </lineage>
</organism>
<dbReference type="InterPro" id="IPR057326">
    <property type="entry name" value="KR_dom"/>
</dbReference>
<reference evidence="5 6" key="1">
    <citation type="submission" date="2018-07" db="EMBL/GenBank/DDBJ databases">
        <title>Genomic Encyclopedia of Type Strains, Phase IV (KMG-IV): sequencing the most valuable type-strain genomes for metagenomic binning, comparative biology and taxonomic classification.</title>
        <authorList>
            <person name="Goeker M."/>
        </authorList>
    </citation>
    <scope>NUCLEOTIDE SEQUENCE [LARGE SCALE GENOMIC DNA]</scope>
    <source>
        <strain evidence="5 6">DSM 44290</strain>
    </source>
</reference>
<dbReference type="GO" id="GO:0016020">
    <property type="term" value="C:membrane"/>
    <property type="evidence" value="ECO:0007669"/>
    <property type="project" value="TreeGrafter"/>
</dbReference>
<dbReference type="STRING" id="1210086.GCA_001613105_03028"/>
<dbReference type="EMBL" id="QQBC01000005">
    <property type="protein sequence ID" value="RDI65980.1"/>
    <property type="molecule type" value="Genomic_DNA"/>
</dbReference>
<dbReference type="PRINTS" id="PR00081">
    <property type="entry name" value="GDHRDH"/>
</dbReference>
<evidence type="ECO:0000259" key="4">
    <source>
        <dbReference type="SMART" id="SM00822"/>
    </source>
</evidence>
<dbReference type="Proteomes" id="UP000254869">
    <property type="component" value="Unassembled WGS sequence"/>
</dbReference>
<dbReference type="PANTHER" id="PTHR44196:SF1">
    <property type="entry name" value="DEHYDROGENASE_REDUCTASE SDR FAMILY MEMBER 7B"/>
    <property type="match status" value="1"/>
</dbReference>
<accession>A0A370I5S5</accession>
<evidence type="ECO:0000256" key="1">
    <source>
        <dbReference type="ARBA" id="ARBA00006484"/>
    </source>
</evidence>
<dbReference type="AlphaFoldDB" id="A0A370I5S5"/>
<evidence type="ECO:0000313" key="5">
    <source>
        <dbReference type="EMBL" id="RDI65980.1"/>
    </source>
</evidence>
<dbReference type="Gene3D" id="3.40.50.720">
    <property type="entry name" value="NAD(P)-binding Rossmann-like Domain"/>
    <property type="match status" value="1"/>
</dbReference>
<dbReference type="PANTHER" id="PTHR44196">
    <property type="entry name" value="DEHYDROGENASE/REDUCTASE SDR FAMILY MEMBER 7B"/>
    <property type="match status" value="1"/>
</dbReference>
<name>A0A370I5S5_9NOCA</name>
<dbReference type="SUPFAM" id="SSF51735">
    <property type="entry name" value="NAD(P)-binding Rossmann-fold domains"/>
    <property type="match status" value="1"/>
</dbReference>
<protein>
    <submittedName>
        <fullName evidence="5">Short-subunit dehydrogenase</fullName>
    </submittedName>
</protein>
<proteinExistence type="inferred from homology"/>
<sequence>MTKTALVTGAASGMGRIAAQRLAAAGYRVAAVDLNETGLAETARRSPNMRTYACDVSDTAAVRAVVEKVRGELGPIEHLVHSAGYARVGSALSQDVSEMQRLINTNYIGTVNLCQAVIPAMRDAGSGTVVLFASMAGWFASPGLAAYAASKFAVVGYVDSLAQELLGSNVRLLCVCPPHVETHFLDDIRASDPRVLAGRSGMSPEKVIDTVEKTLAKRKVPVYVFPGDAHAMVLARRFAPNLFRRLIARMVKPEL</sequence>
<dbReference type="PROSITE" id="PS00061">
    <property type="entry name" value="ADH_SHORT"/>
    <property type="match status" value="1"/>
</dbReference>
<dbReference type="InterPro" id="IPR002347">
    <property type="entry name" value="SDR_fam"/>
</dbReference>
<dbReference type="InterPro" id="IPR036291">
    <property type="entry name" value="NAD(P)-bd_dom_sf"/>
</dbReference>
<evidence type="ECO:0000256" key="3">
    <source>
        <dbReference type="RuleBase" id="RU000363"/>
    </source>
</evidence>
<comment type="caution">
    <text evidence="5">The sequence shown here is derived from an EMBL/GenBank/DDBJ whole genome shotgun (WGS) entry which is preliminary data.</text>
</comment>
<dbReference type="Pfam" id="PF00106">
    <property type="entry name" value="adh_short"/>
    <property type="match status" value="1"/>
</dbReference>
<dbReference type="PRINTS" id="PR00080">
    <property type="entry name" value="SDRFAMILY"/>
</dbReference>